<protein>
    <submittedName>
        <fullName evidence="2">Glycosyltransferase</fullName>
    </submittedName>
</protein>
<keyword evidence="2" id="KW-0808">Transferase</keyword>
<dbReference type="PANTHER" id="PTHR45919:SF1">
    <property type="entry name" value="GDP-MAN:MAN(3)GLCNAC(2)-PP-DOL ALPHA-1,2-MANNOSYLTRANSFERASE"/>
    <property type="match status" value="1"/>
</dbReference>
<feature type="domain" description="Glycosyl transferase family 1" evidence="1">
    <location>
        <begin position="217"/>
        <end position="380"/>
    </location>
</feature>
<dbReference type="SUPFAM" id="SSF53756">
    <property type="entry name" value="UDP-Glycosyltransferase/glycogen phosphorylase"/>
    <property type="match status" value="1"/>
</dbReference>
<name>A0A7J3Z5Q9_9CREN</name>
<dbReference type="CDD" id="cd03801">
    <property type="entry name" value="GT4_PimA-like"/>
    <property type="match status" value="1"/>
</dbReference>
<gene>
    <name evidence="2" type="ORF">ENM66_01670</name>
</gene>
<dbReference type="AlphaFoldDB" id="A0A7J3Z5Q9"/>
<accession>A0A7J3Z5Q9</accession>
<sequence length="413" mass="46501">MRALHALISHHYWNRAGGGEIVCAGFAKVFDVLGFTPLLVSPIRIDVSRYSEWFGVNISAYPTFDLGFELKAFGMYTRLLEGLAINKALKKFDVKIVFKDNPVPKSVVSVAKRSRVRLVEYIHFPVEVFARGGWVKFEDDPYHAQRYSRFPMNIYFKLYLSLLSKIVRDNPFTDLDLVLANSEWSANIVKSVYGEKPVVLNPPIPPNVGVVENPKAFEAREDIVVMIGRFGVEKRYHWVVQEIFPRLKKVVNNVKLYVFGSSTTKSSRDYYKRVVSTALKLGLKVSTSVDDGNAEVYIIENAPRATIISVMDRAKVFLHATINEHWGVAVSEAMARGLSVVVHKSGGPWSDLVMEGVHGLGYTTAEEAVEVISKLLTDSSTWSYYSGKAVERVKGLIFNKFIEKAIQLIKKIL</sequence>
<proteinExistence type="predicted"/>
<evidence type="ECO:0000259" key="1">
    <source>
        <dbReference type="Pfam" id="PF00534"/>
    </source>
</evidence>
<dbReference type="Pfam" id="PF00534">
    <property type="entry name" value="Glycos_transf_1"/>
    <property type="match status" value="1"/>
</dbReference>
<organism evidence="2">
    <name type="scientific">Ignisphaera aggregans</name>
    <dbReference type="NCBI Taxonomy" id="334771"/>
    <lineage>
        <taxon>Archaea</taxon>
        <taxon>Thermoproteota</taxon>
        <taxon>Thermoprotei</taxon>
        <taxon>Desulfurococcales</taxon>
        <taxon>Desulfurococcaceae</taxon>
        <taxon>Ignisphaera</taxon>
    </lineage>
</organism>
<evidence type="ECO:0000313" key="2">
    <source>
        <dbReference type="EMBL" id="HHQ50048.1"/>
    </source>
</evidence>
<dbReference type="InterPro" id="IPR038013">
    <property type="entry name" value="ALG11"/>
</dbReference>
<dbReference type="PANTHER" id="PTHR45919">
    <property type="entry name" value="GDP-MAN:MAN(3)GLCNAC(2)-PP-DOL ALPHA-1,2-MANNOSYLTRANSFERASE"/>
    <property type="match status" value="1"/>
</dbReference>
<dbReference type="Gene3D" id="3.40.50.2000">
    <property type="entry name" value="Glycogen Phosphorylase B"/>
    <property type="match status" value="2"/>
</dbReference>
<comment type="caution">
    <text evidence="2">The sequence shown here is derived from an EMBL/GenBank/DDBJ whole genome shotgun (WGS) entry which is preliminary data.</text>
</comment>
<dbReference type="GO" id="GO:0006487">
    <property type="term" value="P:protein N-linked glycosylation"/>
    <property type="evidence" value="ECO:0007669"/>
    <property type="project" value="TreeGrafter"/>
</dbReference>
<reference evidence="2" key="1">
    <citation type="journal article" date="2020" name="mSystems">
        <title>Genome- and Community-Level Interaction Insights into Carbon Utilization and Element Cycling Functions of Hydrothermarchaeota in Hydrothermal Sediment.</title>
        <authorList>
            <person name="Zhou Z."/>
            <person name="Liu Y."/>
            <person name="Xu W."/>
            <person name="Pan J."/>
            <person name="Luo Z.H."/>
            <person name="Li M."/>
        </authorList>
    </citation>
    <scope>NUCLEOTIDE SEQUENCE [LARGE SCALE GENOMIC DNA]</scope>
    <source>
        <strain evidence="2">SpSt-1105</strain>
    </source>
</reference>
<dbReference type="EMBL" id="DRYQ01000020">
    <property type="protein sequence ID" value="HHQ50048.1"/>
    <property type="molecule type" value="Genomic_DNA"/>
</dbReference>
<dbReference type="InterPro" id="IPR001296">
    <property type="entry name" value="Glyco_trans_1"/>
</dbReference>
<dbReference type="GO" id="GO:0016020">
    <property type="term" value="C:membrane"/>
    <property type="evidence" value="ECO:0007669"/>
    <property type="project" value="TreeGrafter"/>
</dbReference>
<dbReference type="GO" id="GO:0004377">
    <property type="term" value="F:GDP-Man:Man(3)GlcNAc(2)-PP-Dol alpha-1,2-mannosyltransferase activity"/>
    <property type="evidence" value="ECO:0007669"/>
    <property type="project" value="InterPro"/>
</dbReference>